<comment type="caution">
    <text evidence="2">The sequence shown here is derived from an EMBL/GenBank/DDBJ whole genome shotgun (WGS) entry which is preliminary data.</text>
</comment>
<sequence length="93" mass="10161">MFGFSTILDTRRARLRPCCCPLHSTSSSPSPPTALFALWSSCALKGEYRADPAQFWWAELVCPLPSSVDEARSARTIPGSSRNQGLRAPPLPI</sequence>
<reference evidence="2" key="1">
    <citation type="submission" date="2021-06" db="EMBL/GenBank/DDBJ databases">
        <title>Comparative genomics, transcriptomics and evolutionary studies reveal genomic signatures of adaptation to plant cell wall in hemibiotrophic fungi.</title>
        <authorList>
            <consortium name="DOE Joint Genome Institute"/>
            <person name="Baroncelli R."/>
            <person name="Diaz J.F."/>
            <person name="Benocci T."/>
            <person name="Peng M."/>
            <person name="Battaglia E."/>
            <person name="Haridas S."/>
            <person name="Andreopoulos W."/>
            <person name="Labutti K."/>
            <person name="Pangilinan J."/>
            <person name="Floch G.L."/>
            <person name="Makela M.R."/>
            <person name="Henrissat B."/>
            <person name="Grigoriev I.V."/>
            <person name="Crouch J.A."/>
            <person name="De Vries R.P."/>
            <person name="Sukno S.A."/>
            <person name="Thon M.R."/>
        </authorList>
    </citation>
    <scope>NUCLEOTIDE SEQUENCE</scope>
    <source>
        <strain evidence="2">MAFF235873</strain>
    </source>
</reference>
<feature type="region of interest" description="Disordered" evidence="1">
    <location>
        <begin position="73"/>
        <end position="93"/>
    </location>
</feature>
<evidence type="ECO:0000313" key="2">
    <source>
        <dbReference type="EMBL" id="KAK2032927.1"/>
    </source>
</evidence>
<evidence type="ECO:0000313" key="3">
    <source>
        <dbReference type="Proteomes" id="UP001232148"/>
    </source>
</evidence>
<name>A0AAD9HR14_9PEZI</name>
<dbReference type="Proteomes" id="UP001232148">
    <property type="component" value="Unassembled WGS sequence"/>
</dbReference>
<protein>
    <submittedName>
        <fullName evidence="2">Uncharacterized protein</fullName>
    </submittedName>
</protein>
<evidence type="ECO:0000256" key="1">
    <source>
        <dbReference type="SAM" id="MobiDB-lite"/>
    </source>
</evidence>
<dbReference type="EMBL" id="MU842826">
    <property type="protein sequence ID" value="KAK2032927.1"/>
    <property type="molecule type" value="Genomic_DNA"/>
</dbReference>
<proteinExistence type="predicted"/>
<keyword evidence="3" id="KW-1185">Reference proteome</keyword>
<organism evidence="2 3">
    <name type="scientific">Colletotrichum zoysiae</name>
    <dbReference type="NCBI Taxonomy" id="1216348"/>
    <lineage>
        <taxon>Eukaryota</taxon>
        <taxon>Fungi</taxon>
        <taxon>Dikarya</taxon>
        <taxon>Ascomycota</taxon>
        <taxon>Pezizomycotina</taxon>
        <taxon>Sordariomycetes</taxon>
        <taxon>Hypocreomycetidae</taxon>
        <taxon>Glomerellales</taxon>
        <taxon>Glomerellaceae</taxon>
        <taxon>Colletotrichum</taxon>
        <taxon>Colletotrichum graminicola species complex</taxon>
    </lineage>
</organism>
<gene>
    <name evidence="2" type="ORF">LX32DRAFT_138431</name>
</gene>
<accession>A0AAD9HR14</accession>
<dbReference type="AlphaFoldDB" id="A0AAD9HR14"/>